<feature type="domain" description="ACT" evidence="1">
    <location>
        <begin position="74"/>
        <end position="136"/>
    </location>
</feature>
<dbReference type="InterPro" id="IPR045739">
    <property type="entry name" value="ACT_dom_pair"/>
</dbReference>
<dbReference type="Gene3D" id="3.30.2130.10">
    <property type="entry name" value="VC0802-like"/>
    <property type="match status" value="1"/>
</dbReference>
<evidence type="ECO:0000313" key="3">
    <source>
        <dbReference type="Proteomes" id="UP000196368"/>
    </source>
</evidence>
<proteinExistence type="predicted"/>
<dbReference type="InterPro" id="IPR045865">
    <property type="entry name" value="ACT-like_dom_sf"/>
</dbReference>
<dbReference type="AlphaFoldDB" id="A0A1Y4DC25"/>
<dbReference type="Proteomes" id="UP000196368">
    <property type="component" value="Unassembled WGS sequence"/>
</dbReference>
<reference evidence="3" key="1">
    <citation type="submission" date="2017-04" db="EMBL/GenBank/DDBJ databases">
        <title>Function of individual gut microbiota members based on whole genome sequencing of pure cultures obtained from chicken caecum.</title>
        <authorList>
            <person name="Medvecky M."/>
            <person name="Cejkova D."/>
            <person name="Polansky O."/>
            <person name="Karasova D."/>
            <person name="Kubasova T."/>
            <person name="Cizek A."/>
            <person name="Rychlik I."/>
        </authorList>
    </citation>
    <scope>NUCLEOTIDE SEQUENCE [LARGE SCALE GENOMIC DNA]</scope>
    <source>
        <strain evidence="3">An273</strain>
    </source>
</reference>
<organism evidence="2 3">
    <name type="scientific">Candidatus Avelusimicrobium gallicola</name>
    <dbReference type="NCBI Taxonomy" id="2562704"/>
    <lineage>
        <taxon>Bacteria</taxon>
        <taxon>Pseudomonadati</taxon>
        <taxon>Elusimicrobiota</taxon>
        <taxon>Elusimicrobia</taxon>
        <taxon>Elusimicrobiales</taxon>
        <taxon>Elusimicrobiaceae</taxon>
        <taxon>Candidatus Avelusimicrobium</taxon>
    </lineage>
</organism>
<protein>
    <recommendedName>
        <fullName evidence="1">ACT domain-containing protein</fullName>
    </recommendedName>
</protein>
<name>A0A1Y4DC25_9BACT</name>
<dbReference type="Pfam" id="PF19571">
    <property type="entry name" value="ACT_8"/>
    <property type="match status" value="1"/>
</dbReference>
<dbReference type="PANTHER" id="PTHR40099:SF1">
    <property type="entry name" value="ACETOLACTATE SYNTHASE, SMALL SUBUNIT"/>
    <property type="match status" value="1"/>
</dbReference>
<sequence length="136" mass="14659">MAISVVKQYSVFLINEPGALKNFAELFVRENVDVIAISQDVRYDAAVVRLAIKYEQEISHALTKAGFTSVKTDAICLDAPNRVGLIRDIGSVLSNNGINITTIYGTAGAGTDSRWIIVVNDITKALNALEASGLFN</sequence>
<evidence type="ECO:0000313" key="2">
    <source>
        <dbReference type="EMBL" id="OUO56122.1"/>
    </source>
</evidence>
<dbReference type="InterPro" id="IPR002912">
    <property type="entry name" value="ACT_dom"/>
</dbReference>
<dbReference type="PROSITE" id="PS51671">
    <property type="entry name" value="ACT"/>
    <property type="match status" value="1"/>
</dbReference>
<gene>
    <name evidence="2" type="ORF">B5F75_05740</name>
</gene>
<dbReference type="PANTHER" id="PTHR40099">
    <property type="entry name" value="ACETOLACTATE SYNTHASE, SMALL SUBUNIT"/>
    <property type="match status" value="1"/>
</dbReference>
<dbReference type="SUPFAM" id="SSF55021">
    <property type="entry name" value="ACT-like"/>
    <property type="match status" value="2"/>
</dbReference>
<comment type="caution">
    <text evidence="2">The sequence shown here is derived from an EMBL/GenBank/DDBJ whole genome shotgun (WGS) entry which is preliminary data.</text>
</comment>
<dbReference type="CDD" id="cd02116">
    <property type="entry name" value="ACT"/>
    <property type="match status" value="1"/>
</dbReference>
<dbReference type="EMBL" id="NFJD01000004">
    <property type="protein sequence ID" value="OUO56122.1"/>
    <property type="molecule type" value="Genomic_DNA"/>
</dbReference>
<accession>A0A1Y4DC25</accession>
<dbReference type="RefSeq" id="WP_087288882.1">
    <property type="nucleotide sequence ID" value="NZ_NFJD01000004.1"/>
</dbReference>
<evidence type="ECO:0000259" key="1">
    <source>
        <dbReference type="PROSITE" id="PS51671"/>
    </source>
</evidence>
<keyword evidence="3" id="KW-1185">Reference proteome</keyword>
<dbReference type="OrthoDB" id="9790662at2"/>